<dbReference type="GO" id="GO:0005975">
    <property type="term" value="P:carbohydrate metabolic process"/>
    <property type="evidence" value="ECO:0007669"/>
    <property type="project" value="InterPro"/>
</dbReference>
<comment type="caution">
    <text evidence="6">The sequence shown here is derived from an EMBL/GenBank/DDBJ whole genome shotgun (WGS) entry which is preliminary data.</text>
</comment>
<dbReference type="InterPro" id="IPR011050">
    <property type="entry name" value="Pectin_lyase_fold/virulence"/>
</dbReference>
<feature type="signal peptide" evidence="5">
    <location>
        <begin position="1"/>
        <end position="20"/>
    </location>
</feature>
<proteinExistence type="inferred from homology"/>
<dbReference type="InterPro" id="IPR012334">
    <property type="entry name" value="Pectin_lyas_fold"/>
</dbReference>
<keyword evidence="5" id="KW-0732">Signal</keyword>
<evidence type="ECO:0000313" key="6">
    <source>
        <dbReference type="EMBL" id="MVZ62288.1"/>
    </source>
</evidence>
<keyword evidence="7" id="KW-1185">Reference proteome</keyword>
<dbReference type="Proteomes" id="UP000435036">
    <property type="component" value="Unassembled WGS sequence"/>
</dbReference>
<evidence type="ECO:0000256" key="5">
    <source>
        <dbReference type="SAM" id="SignalP"/>
    </source>
</evidence>
<dbReference type="PANTHER" id="PTHR31339:SF9">
    <property type="entry name" value="PLASMIN AND FIBRONECTIN-BINDING PROTEIN A"/>
    <property type="match status" value="1"/>
</dbReference>
<keyword evidence="2 4" id="KW-0378">Hydrolase</keyword>
<dbReference type="PANTHER" id="PTHR31339">
    <property type="entry name" value="PECTIN LYASE-RELATED"/>
    <property type="match status" value="1"/>
</dbReference>
<dbReference type="AlphaFoldDB" id="A0A6N8L298"/>
<dbReference type="OrthoDB" id="9795222at2"/>
<dbReference type="InterPro" id="IPR000743">
    <property type="entry name" value="Glyco_hydro_28"/>
</dbReference>
<gene>
    <name evidence="6" type="ORF">GQF63_09670</name>
</gene>
<dbReference type="GO" id="GO:0004650">
    <property type="term" value="F:polygalacturonase activity"/>
    <property type="evidence" value="ECO:0007669"/>
    <property type="project" value="InterPro"/>
</dbReference>
<evidence type="ECO:0000256" key="2">
    <source>
        <dbReference type="ARBA" id="ARBA00022801"/>
    </source>
</evidence>
<name>A0A6N8L298_9SPHI</name>
<dbReference type="Pfam" id="PF00295">
    <property type="entry name" value="Glyco_hydro_28"/>
    <property type="match status" value="1"/>
</dbReference>
<evidence type="ECO:0000256" key="3">
    <source>
        <dbReference type="ARBA" id="ARBA00023295"/>
    </source>
</evidence>
<accession>A0A6N8L298</accession>
<dbReference type="InterPro" id="IPR051801">
    <property type="entry name" value="GH28_Enzymes"/>
</dbReference>
<sequence length="246" mass="26318">MKKLLYIIILLALPFGKVFAVDYNASAFGCVSDGQTNNTRSIQAAIDMISAKGGGTLNFYVGRYLTGGLELKSNVTINLHEGAILVASPGFYDFIQKAGKRYFIYAEKQENIKIIGKGVILGQAALVAPNIQNQVNKGFVKESVDSLLPTLVGFSHCQQITLDGIMLRDASGDVLDLDHCSQVTLKNQLIKAHASPKGAGLRLAASTEVSLDSMYVDVAGKALVKDASSKISRINKSVTPNGKPIK</sequence>
<protein>
    <recommendedName>
        <fullName evidence="8">Pectate lyase superfamily protein domain-containing protein</fullName>
    </recommendedName>
</protein>
<reference evidence="6 7" key="1">
    <citation type="submission" date="2019-12" db="EMBL/GenBank/DDBJ databases">
        <authorList>
            <person name="Dong K."/>
        </authorList>
    </citation>
    <scope>NUCLEOTIDE SEQUENCE [LARGE SCALE GENOMIC DNA]</scope>
    <source>
        <strain evidence="6 7">JCM 31225</strain>
    </source>
</reference>
<comment type="similarity">
    <text evidence="1 4">Belongs to the glycosyl hydrolase 28 family.</text>
</comment>
<dbReference type="EMBL" id="WSQA01000006">
    <property type="protein sequence ID" value="MVZ62288.1"/>
    <property type="molecule type" value="Genomic_DNA"/>
</dbReference>
<dbReference type="SUPFAM" id="SSF51126">
    <property type="entry name" value="Pectin lyase-like"/>
    <property type="match status" value="1"/>
</dbReference>
<evidence type="ECO:0000313" key="7">
    <source>
        <dbReference type="Proteomes" id="UP000435036"/>
    </source>
</evidence>
<keyword evidence="3 4" id="KW-0326">Glycosidase</keyword>
<evidence type="ECO:0000256" key="4">
    <source>
        <dbReference type="RuleBase" id="RU361169"/>
    </source>
</evidence>
<organism evidence="6 7">
    <name type="scientific">Sphingobacterium humi</name>
    <dbReference type="NCBI Taxonomy" id="1796905"/>
    <lineage>
        <taxon>Bacteria</taxon>
        <taxon>Pseudomonadati</taxon>
        <taxon>Bacteroidota</taxon>
        <taxon>Sphingobacteriia</taxon>
        <taxon>Sphingobacteriales</taxon>
        <taxon>Sphingobacteriaceae</taxon>
        <taxon>Sphingobacterium</taxon>
    </lineage>
</organism>
<evidence type="ECO:0000256" key="1">
    <source>
        <dbReference type="ARBA" id="ARBA00008834"/>
    </source>
</evidence>
<evidence type="ECO:0008006" key="8">
    <source>
        <dbReference type="Google" id="ProtNLM"/>
    </source>
</evidence>
<dbReference type="Gene3D" id="2.160.20.10">
    <property type="entry name" value="Single-stranded right-handed beta-helix, Pectin lyase-like"/>
    <property type="match status" value="1"/>
</dbReference>
<feature type="chain" id="PRO_5026930122" description="Pectate lyase superfamily protein domain-containing protein" evidence="5">
    <location>
        <begin position="21"/>
        <end position="246"/>
    </location>
</feature>
<dbReference type="RefSeq" id="WP_160369026.1">
    <property type="nucleotide sequence ID" value="NZ_WSQA01000006.1"/>
</dbReference>